<evidence type="ECO:0000313" key="4">
    <source>
        <dbReference type="EMBL" id="QOY86918.1"/>
    </source>
</evidence>
<dbReference type="InterPro" id="IPR031325">
    <property type="entry name" value="RHS_repeat"/>
</dbReference>
<dbReference type="NCBIfam" id="TIGR03696">
    <property type="entry name" value="Rhs_assc_core"/>
    <property type="match status" value="1"/>
</dbReference>
<dbReference type="PANTHER" id="PTHR32305:SF15">
    <property type="entry name" value="PROTEIN RHSA-RELATED"/>
    <property type="match status" value="1"/>
</dbReference>
<accession>A0A7S7SJN8</accession>
<dbReference type="InterPro" id="IPR056823">
    <property type="entry name" value="TEN-like_YD-shell"/>
</dbReference>
<keyword evidence="5" id="KW-1185">Reference proteome</keyword>
<feature type="compositionally biased region" description="Polar residues" evidence="2">
    <location>
        <begin position="701"/>
        <end position="714"/>
    </location>
</feature>
<proteinExistence type="predicted"/>
<feature type="domain" description="Teneurin-like YD-shell" evidence="3">
    <location>
        <begin position="284"/>
        <end position="550"/>
    </location>
</feature>
<evidence type="ECO:0000256" key="2">
    <source>
        <dbReference type="SAM" id="MobiDB-lite"/>
    </source>
</evidence>
<dbReference type="InterPro" id="IPR050708">
    <property type="entry name" value="T6SS_VgrG/RHS"/>
</dbReference>
<dbReference type="Pfam" id="PF05593">
    <property type="entry name" value="RHS_repeat"/>
    <property type="match status" value="1"/>
</dbReference>
<dbReference type="Proteomes" id="UP000593892">
    <property type="component" value="Chromosome"/>
</dbReference>
<dbReference type="EMBL" id="CP063849">
    <property type="protein sequence ID" value="QOY86918.1"/>
    <property type="molecule type" value="Genomic_DNA"/>
</dbReference>
<feature type="compositionally biased region" description="Basic and acidic residues" evidence="2">
    <location>
        <begin position="756"/>
        <end position="793"/>
    </location>
</feature>
<dbReference type="PANTHER" id="PTHR32305">
    <property type="match status" value="1"/>
</dbReference>
<dbReference type="KEGG" id="pfer:IRI77_29705"/>
<reference evidence="4 5" key="1">
    <citation type="submission" date="2020-10" db="EMBL/GenBank/DDBJ databases">
        <title>Complete genome sequence of Paludibaculum fermentans P105T, a facultatively anaerobic acidobacterium capable of dissimilatory Fe(III) reduction.</title>
        <authorList>
            <person name="Dedysh S.N."/>
            <person name="Beletsky A.V."/>
            <person name="Kulichevskaya I.S."/>
            <person name="Mardanov A.V."/>
            <person name="Ravin N.V."/>
        </authorList>
    </citation>
    <scope>NUCLEOTIDE SEQUENCE [LARGE SCALE GENOMIC DNA]</scope>
    <source>
        <strain evidence="4 5">P105</strain>
    </source>
</reference>
<protein>
    <submittedName>
        <fullName evidence="4">RHS repeat-associated core domain-containing protein</fullName>
    </submittedName>
</protein>
<feature type="region of interest" description="Disordered" evidence="2">
    <location>
        <begin position="701"/>
        <end position="793"/>
    </location>
</feature>
<dbReference type="RefSeq" id="WP_194448587.1">
    <property type="nucleotide sequence ID" value="NZ_CP063849.1"/>
</dbReference>
<sequence length="793" mass="83707">MTTYAYDAMDNLTDVYQGVQHREFRYDQLGRLRTAKNPENGTTTYAYDKNGNLISKLSGNDYTCFGPVVTSPPACNASADFDSSGATNYYDALNRPTSKQYSDGTTPSVTYRYSEDLSGGPLNYQKGRLTSIVSGNTTIQFNSFDAAGRVLRHTQTTTGAVGSPYVFGYQYNTGGLLTQLTYPSGRVVSTTYDDAGRAGKVLGQLGSVSTAYAGPPTGKIYIQYAPHGAVSQMLLAGGTSETWQMNEQHGYNSRLQPTSISLATTAGTPVTIRNLTFGYGGAENNGNLLSQGIAGTGLASALSQSYQYDRLNRITKVGEGTTWNRNFDYDQYGNGWVSAYTPSSFAPDPSTPQSQGTINADTNQTGIAGSTWDGAGNLNNIGTGSFLFYYDAENRMIRSVLGSATVYQYDGQGRRVARIDCPSNMTTCDAATAGAAVTSFAYDAQGQLAAEYSNHPSSQPCTTCYLLADHLGSTRVMTDSIGTAVQCHDYLPFGEELLAGTSGRNGCYLPASGSGVLFTGKERDAETSLDYFGARYYSSAQGRFTSPDEFPGGIVDPFTDQQASQPGPLPYADITDPQTLNKYGYVRNNPLRYTDPDGHDWQDAVEFVAGVGRGVAASESFGAVGAPSESDSMSSRIGQAVGTGVVGVVGAIASVGGITGGVLTAPTGVGALAGGAVALKGAASAVGAAKNLGAILTAPMQRSSDSGSYTNTHESGAVYVGKGDRARSQASGRRVAKETGDKHVATDHTSASSSREGFKAESRRMDQARSEGKKLYNKRESPGKKMRQQDGEN</sequence>
<keyword evidence="1" id="KW-0677">Repeat</keyword>
<organism evidence="4 5">
    <name type="scientific">Paludibaculum fermentans</name>
    <dbReference type="NCBI Taxonomy" id="1473598"/>
    <lineage>
        <taxon>Bacteria</taxon>
        <taxon>Pseudomonadati</taxon>
        <taxon>Acidobacteriota</taxon>
        <taxon>Terriglobia</taxon>
        <taxon>Bryobacterales</taxon>
        <taxon>Bryobacteraceae</taxon>
        <taxon>Paludibaculum</taxon>
    </lineage>
</organism>
<evidence type="ECO:0000259" key="3">
    <source>
        <dbReference type="Pfam" id="PF25023"/>
    </source>
</evidence>
<dbReference type="Pfam" id="PF25023">
    <property type="entry name" value="TEN_YD-shell"/>
    <property type="match status" value="1"/>
</dbReference>
<dbReference type="AlphaFoldDB" id="A0A7S7SJN8"/>
<dbReference type="Gene3D" id="2.180.10.10">
    <property type="entry name" value="RHS repeat-associated core"/>
    <property type="match status" value="2"/>
</dbReference>
<dbReference type="InterPro" id="IPR022385">
    <property type="entry name" value="Rhs_assc_core"/>
</dbReference>
<feature type="compositionally biased region" description="Basic and acidic residues" evidence="2">
    <location>
        <begin position="735"/>
        <end position="746"/>
    </location>
</feature>
<evidence type="ECO:0000313" key="5">
    <source>
        <dbReference type="Proteomes" id="UP000593892"/>
    </source>
</evidence>
<dbReference type="InterPro" id="IPR006530">
    <property type="entry name" value="YD"/>
</dbReference>
<gene>
    <name evidence="4" type="ORF">IRI77_29705</name>
</gene>
<evidence type="ECO:0000256" key="1">
    <source>
        <dbReference type="ARBA" id="ARBA00022737"/>
    </source>
</evidence>
<name>A0A7S7SJN8_PALFE</name>
<dbReference type="NCBIfam" id="TIGR01643">
    <property type="entry name" value="YD_repeat_2x"/>
    <property type="match status" value="1"/>
</dbReference>